<organism evidence="1 2">
    <name type="scientific">Rhodophyticola porphyridii</name>
    <dbReference type="NCBI Taxonomy" id="1852017"/>
    <lineage>
        <taxon>Bacteria</taxon>
        <taxon>Pseudomonadati</taxon>
        <taxon>Pseudomonadota</taxon>
        <taxon>Alphaproteobacteria</taxon>
        <taxon>Rhodobacterales</taxon>
        <taxon>Roseobacteraceae</taxon>
        <taxon>Rhodophyticola</taxon>
    </lineage>
</organism>
<dbReference type="AlphaFoldDB" id="A0A3L9Y4T2"/>
<evidence type="ECO:0000313" key="1">
    <source>
        <dbReference type="EMBL" id="RMA41353.1"/>
    </source>
</evidence>
<accession>A0A3L9Y4T2</accession>
<dbReference type="Proteomes" id="UP000281343">
    <property type="component" value="Unassembled WGS sequence"/>
</dbReference>
<sequence length="84" mass="9624">MARNAKWVRGELEVVRVSAHDLEELAVEIWQSNNPLLRVDQELGSDNLRVLLLKDAQLVDHDIYLGLDDLEWCLAAARERLSDT</sequence>
<evidence type="ECO:0000313" key="2">
    <source>
        <dbReference type="Proteomes" id="UP000281343"/>
    </source>
</evidence>
<dbReference type="EMBL" id="RCNT01000007">
    <property type="protein sequence ID" value="RMA41353.1"/>
    <property type="molecule type" value="Genomic_DNA"/>
</dbReference>
<keyword evidence="2" id="KW-1185">Reference proteome</keyword>
<proteinExistence type="predicted"/>
<reference evidence="1 2" key="1">
    <citation type="submission" date="2018-10" db="EMBL/GenBank/DDBJ databases">
        <authorList>
            <person name="Jung H.S."/>
            <person name="Jeon C.O."/>
        </authorList>
    </citation>
    <scope>NUCLEOTIDE SEQUENCE [LARGE SCALE GENOMIC DNA]</scope>
    <source>
        <strain evidence="1 2">MA-7-27</strain>
    </source>
</reference>
<gene>
    <name evidence="1" type="ORF">D9R08_13545</name>
</gene>
<comment type="caution">
    <text evidence="1">The sequence shown here is derived from an EMBL/GenBank/DDBJ whole genome shotgun (WGS) entry which is preliminary data.</text>
</comment>
<name>A0A3L9Y4T2_9RHOB</name>
<protein>
    <submittedName>
        <fullName evidence="1">Uncharacterized protein</fullName>
    </submittedName>
</protein>